<dbReference type="SUPFAM" id="SSF48403">
    <property type="entry name" value="Ankyrin repeat"/>
    <property type="match status" value="1"/>
</dbReference>
<dbReference type="AlphaFoldDB" id="A0A183Q5Z4"/>
<accession>A0A183Q5Z4</accession>
<proteinExistence type="predicted"/>
<dbReference type="InterPro" id="IPR036770">
    <property type="entry name" value="Ankyrin_rpt-contain_sf"/>
</dbReference>
<dbReference type="Pfam" id="PF13857">
    <property type="entry name" value="Ank_5"/>
    <property type="match status" value="1"/>
</dbReference>
<dbReference type="EMBL" id="UZAL01049488">
    <property type="protein sequence ID" value="VDP86272.1"/>
    <property type="molecule type" value="Genomic_DNA"/>
</dbReference>
<reference evidence="1 2" key="1">
    <citation type="submission" date="2018-11" db="EMBL/GenBank/DDBJ databases">
        <authorList>
            <consortium name="Pathogen Informatics"/>
        </authorList>
    </citation>
    <scope>NUCLEOTIDE SEQUENCE [LARGE SCALE GENOMIC DNA]</scope>
    <source>
        <strain>Denwood</strain>
        <strain evidence="2">Zambia</strain>
    </source>
</reference>
<name>A0A183Q5Z4_9TREM</name>
<keyword evidence="2" id="KW-1185">Reference proteome</keyword>
<organism evidence="1 2">
    <name type="scientific">Schistosoma mattheei</name>
    <dbReference type="NCBI Taxonomy" id="31246"/>
    <lineage>
        <taxon>Eukaryota</taxon>
        <taxon>Metazoa</taxon>
        <taxon>Spiralia</taxon>
        <taxon>Lophotrochozoa</taxon>
        <taxon>Platyhelminthes</taxon>
        <taxon>Trematoda</taxon>
        <taxon>Digenea</taxon>
        <taxon>Strigeidida</taxon>
        <taxon>Schistosomatoidea</taxon>
        <taxon>Schistosomatidae</taxon>
        <taxon>Schistosoma</taxon>
    </lineage>
</organism>
<sequence length="146" mass="16631">MTKIFERLCELGANLDARNDLGLTILHMKVRDNNFEDVLALLVRGADPNLRNASGATPLHYAMTVSFIVFILIMDNNVTPSSIYINKFIVRYTHNLGASNLITSRSVLRQLIDFSLTLYIPFITYFVFLDYEMGIQYSIFSIIISL</sequence>
<dbReference type="PROSITE" id="PS50088">
    <property type="entry name" value="ANK_REPEAT"/>
    <property type="match status" value="1"/>
</dbReference>
<evidence type="ECO:0000313" key="1">
    <source>
        <dbReference type="EMBL" id="VDP86272.1"/>
    </source>
</evidence>
<dbReference type="Proteomes" id="UP000269396">
    <property type="component" value="Unassembled WGS sequence"/>
</dbReference>
<protein>
    <submittedName>
        <fullName evidence="1">Uncharacterized protein</fullName>
    </submittedName>
</protein>
<dbReference type="InterPro" id="IPR002110">
    <property type="entry name" value="Ankyrin_rpt"/>
</dbReference>
<dbReference type="PROSITE" id="PS50297">
    <property type="entry name" value="ANK_REP_REGION"/>
    <property type="match status" value="1"/>
</dbReference>
<evidence type="ECO:0000313" key="2">
    <source>
        <dbReference type="Proteomes" id="UP000269396"/>
    </source>
</evidence>
<gene>
    <name evidence="1" type="ORF">SMTD_LOCUS22030</name>
</gene>
<dbReference type="STRING" id="31246.A0A183Q5Z4"/>
<dbReference type="Gene3D" id="1.25.40.20">
    <property type="entry name" value="Ankyrin repeat-containing domain"/>
    <property type="match status" value="1"/>
</dbReference>